<proteinExistence type="predicted"/>
<dbReference type="EMBL" id="JAAGWD010000002">
    <property type="protein sequence ID" value="NEM97208.1"/>
    <property type="molecule type" value="Genomic_DNA"/>
</dbReference>
<comment type="caution">
    <text evidence="2">The sequence shown here is derived from an EMBL/GenBank/DDBJ whole genome shotgun (WGS) entry which is preliminary data.</text>
</comment>
<dbReference type="Proteomes" id="UP000474777">
    <property type="component" value="Unassembled WGS sequence"/>
</dbReference>
<name>A0A6B3LT73_9BACT</name>
<accession>A0A6B3LT73</accession>
<gene>
    <name evidence="2" type="ORF">GXP69_05845</name>
</gene>
<organism evidence="2 3">
    <name type="scientific">Pontibacter burrus</name>
    <dbReference type="NCBI Taxonomy" id="2704466"/>
    <lineage>
        <taxon>Bacteria</taxon>
        <taxon>Pseudomonadati</taxon>
        <taxon>Bacteroidota</taxon>
        <taxon>Cytophagia</taxon>
        <taxon>Cytophagales</taxon>
        <taxon>Hymenobacteraceae</taxon>
        <taxon>Pontibacter</taxon>
    </lineage>
</organism>
<reference evidence="2 3" key="1">
    <citation type="submission" date="2020-02" db="EMBL/GenBank/DDBJ databases">
        <authorList>
            <person name="Kim M.K."/>
        </authorList>
    </citation>
    <scope>NUCLEOTIDE SEQUENCE [LARGE SCALE GENOMIC DNA]</scope>
    <source>
        <strain evidence="2 3">BT327</strain>
    </source>
</reference>
<keyword evidence="1" id="KW-0472">Membrane</keyword>
<evidence type="ECO:0000256" key="1">
    <source>
        <dbReference type="SAM" id="Phobius"/>
    </source>
</evidence>
<feature type="transmembrane region" description="Helical" evidence="1">
    <location>
        <begin position="51"/>
        <end position="76"/>
    </location>
</feature>
<dbReference type="AlphaFoldDB" id="A0A6B3LT73"/>
<dbReference type="RefSeq" id="WP_163913384.1">
    <property type="nucleotide sequence ID" value="NZ_JAAGWD010000002.1"/>
</dbReference>
<keyword evidence="3" id="KW-1185">Reference proteome</keyword>
<evidence type="ECO:0000313" key="2">
    <source>
        <dbReference type="EMBL" id="NEM97208.1"/>
    </source>
</evidence>
<sequence length="239" mass="26604">MTRKADNKAKAWAKTGVLISWTTFWLFLLLSSGILLWTGICFYLFNKKVSLWKYVLLSAWVFVPSCSFVTGSFNYFTGSATLKGVGSPQLYHGTDRETRAAVTTSGCIAVGCEPFVNKGNNVAVALWTTLFSYQRGAYAGVYPTEAEAKKLLQTADTISVTRAGNFFRFHAGDQEAKLDSLDLSAFYYEAAPIDKVIGKVLNEECFLFRPTVTSPEFDKIGIFLLDIKLRRVLAHYAAY</sequence>
<keyword evidence="1" id="KW-1133">Transmembrane helix</keyword>
<protein>
    <submittedName>
        <fullName evidence="2">Uncharacterized protein</fullName>
    </submittedName>
</protein>
<keyword evidence="1" id="KW-0812">Transmembrane</keyword>
<feature type="transmembrane region" description="Helical" evidence="1">
    <location>
        <begin position="21"/>
        <end position="45"/>
    </location>
</feature>
<evidence type="ECO:0000313" key="3">
    <source>
        <dbReference type="Proteomes" id="UP000474777"/>
    </source>
</evidence>